<dbReference type="EMBL" id="JABSTQ010008386">
    <property type="protein sequence ID" value="KAG0434569.1"/>
    <property type="molecule type" value="Genomic_DNA"/>
</dbReference>
<evidence type="ECO:0000313" key="1">
    <source>
        <dbReference type="EMBL" id="KAG0434569.1"/>
    </source>
</evidence>
<sequence length="450" mass="50532">SKWNVFEIHQLLGFPEEGLIDGKFLCLLYYETKLASLAMGAPCLKGCAELPLNVDPCNKACVVQLGYHSKPHDNLKTPVDVRVTKSTASGYSITSRLSWSYQESGVQVLWSPPAHASPANKVLQYQVSVMEDLFHLETKPIRSQRIVRSVDGACFDSTSSAKNPAPPPEFVELKKKALQLLKKSSDPYELPYESVHIEEVIGQGAFAVVHRAYAWIGKVRETVAVKTLKRSFTPEEKRGLLQEIELLKLVGPHPNIVSLRACCTTGSVMALLLEYCPLGDLKTYLTKIRGRDEEFLASKKIVHRDLAARNILLLSKQQVKIADLGLSRDAYEEGLYRKTTAGRLPVRWMAVESLSHFTYTPMSDVWSFGVLMWEVMTLGAVPYPGVNNHEVLQYLLEGNRLNRPSDCAQDVYDIMASCWNTNPISRPCFGQIIQSMDSIMEKSLDYFHFD</sequence>
<name>A0AC60QJB9_IXOPE</name>
<evidence type="ECO:0000313" key="2">
    <source>
        <dbReference type="Proteomes" id="UP000805193"/>
    </source>
</evidence>
<organism evidence="1 2">
    <name type="scientific">Ixodes persulcatus</name>
    <name type="common">Taiga tick</name>
    <dbReference type="NCBI Taxonomy" id="34615"/>
    <lineage>
        <taxon>Eukaryota</taxon>
        <taxon>Metazoa</taxon>
        <taxon>Ecdysozoa</taxon>
        <taxon>Arthropoda</taxon>
        <taxon>Chelicerata</taxon>
        <taxon>Arachnida</taxon>
        <taxon>Acari</taxon>
        <taxon>Parasitiformes</taxon>
        <taxon>Ixodida</taxon>
        <taxon>Ixodoidea</taxon>
        <taxon>Ixodidae</taxon>
        <taxon>Ixodinae</taxon>
        <taxon>Ixodes</taxon>
    </lineage>
</organism>
<dbReference type="Proteomes" id="UP000805193">
    <property type="component" value="Unassembled WGS sequence"/>
</dbReference>
<keyword evidence="2" id="KW-1185">Reference proteome</keyword>
<protein>
    <submittedName>
        <fullName evidence="1">Uncharacterized protein</fullName>
    </submittedName>
</protein>
<accession>A0AC60QJB9</accession>
<gene>
    <name evidence="1" type="ORF">HPB47_019008</name>
</gene>
<feature type="non-terminal residue" evidence="1">
    <location>
        <position position="1"/>
    </location>
</feature>
<reference evidence="1 2" key="1">
    <citation type="journal article" date="2020" name="Cell">
        <title>Large-Scale Comparative Analyses of Tick Genomes Elucidate Their Genetic Diversity and Vector Capacities.</title>
        <authorList>
            <consortium name="Tick Genome and Microbiome Consortium (TIGMIC)"/>
            <person name="Jia N."/>
            <person name="Wang J."/>
            <person name="Shi W."/>
            <person name="Du L."/>
            <person name="Sun Y."/>
            <person name="Zhan W."/>
            <person name="Jiang J.F."/>
            <person name="Wang Q."/>
            <person name="Zhang B."/>
            <person name="Ji P."/>
            <person name="Bell-Sakyi L."/>
            <person name="Cui X.M."/>
            <person name="Yuan T.T."/>
            <person name="Jiang B.G."/>
            <person name="Yang W.F."/>
            <person name="Lam T.T."/>
            <person name="Chang Q.C."/>
            <person name="Ding S.J."/>
            <person name="Wang X.J."/>
            <person name="Zhu J.G."/>
            <person name="Ruan X.D."/>
            <person name="Zhao L."/>
            <person name="Wei J.T."/>
            <person name="Ye R.Z."/>
            <person name="Que T.C."/>
            <person name="Du C.H."/>
            <person name="Zhou Y.H."/>
            <person name="Cheng J.X."/>
            <person name="Dai P.F."/>
            <person name="Guo W.B."/>
            <person name="Han X.H."/>
            <person name="Huang E.J."/>
            <person name="Li L.F."/>
            <person name="Wei W."/>
            <person name="Gao Y.C."/>
            <person name="Liu J.Z."/>
            <person name="Shao H.Z."/>
            <person name="Wang X."/>
            <person name="Wang C.C."/>
            <person name="Yang T.C."/>
            <person name="Huo Q.B."/>
            <person name="Li W."/>
            <person name="Chen H.Y."/>
            <person name="Chen S.E."/>
            <person name="Zhou L.G."/>
            <person name="Ni X.B."/>
            <person name="Tian J.H."/>
            <person name="Sheng Y."/>
            <person name="Liu T."/>
            <person name="Pan Y.S."/>
            <person name="Xia L.Y."/>
            <person name="Li J."/>
            <person name="Zhao F."/>
            <person name="Cao W.C."/>
        </authorList>
    </citation>
    <scope>NUCLEOTIDE SEQUENCE [LARGE SCALE GENOMIC DNA]</scope>
    <source>
        <strain evidence="1">Iper-2018</strain>
    </source>
</reference>
<comment type="caution">
    <text evidence="1">The sequence shown here is derived from an EMBL/GenBank/DDBJ whole genome shotgun (WGS) entry which is preliminary data.</text>
</comment>
<proteinExistence type="predicted"/>